<dbReference type="OrthoDB" id="9784984at2"/>
<evidence type="ECO:0000256" key="2">
    <source>
        <dbReference type="ARBA" id="ARBA00023082"/>
    </source>
</evidence>
<dbReference type="GO" id="GO:0006352">
    <property type="term" value="P:DNA-templated transcription initiation"/>
    <property type="evidence" value="ECO:0007669"/>
    <property type="project" value="InterPro"/>
</dbReference>
<organism evidence="5 6">
    <name type="scientific">Hungatella hathewayi</name>
    <dbReference type="NCBI Taxonomy" id="154046"/>
    <lineage>
        <taxon>Bacteria</taxon>
        <taxon>Bacillati</taxon>
        <taxon>Bacillota</taxon>
        <taxon>Clostridia</taxon>
        <taxon>Lachnospirales</taxon>
        <taxon>Lachnospiraceae</taxon>
        <taxon>Hungatella</taxon>
    </lineage>
</organism>
<dbReference type="InterPro" id="IPR039425">
    <property type="entry name" value="RNA_pol_sigma-70-like"/>
</dbReference>
<dbReference type="InterPro" id="IPR013325">
    <property type="entry name" value="RNA_pol_sigma_r2"/>
</dbReference>
<evidence type="ECO:0000313" key="6">
    <source>
        <dbReference type="Proteomes" id="UP000261023"/>
    </source>
</evidence>
<keyword evidence="1" id="KW-0805">Transcription regulation</keyword>
<dbReference type="PANTHER" id="PTHR43133">
    <property type="entry name" value="RNA POLYMERASE ECF-TYPE SIGMA FACTO"/>
    <property type="match status" value="1"/>
</dbReference>
<dbReference type="Gene3D" id="1.10.1740.10">
    <property type="match status" value="1"/>
</dbReference>
<dbReference type="InterPro" id="IPR014284">
    <property type="entry name" value="RNA_pol_sigma-70_dom"/>
</dbReference>
<dbReference type="SUPFAM" id="SSF88946">
    <property type="entry name" value="Sigma2 domain of RNA polymerase sigma factors"/>
    <property type="match status" value="1"/>
</dbReference>
<dbReference type="InterPro" id="IPR007627">
    <property type="entry name" value="RNA_pol_sigma70_r2"/>
</dbReference>
<dbReference type="NCBIfam" id="TIGR02937">
    <property type="entry name" value="sigma70-ECF"/>
    <property type="match status" value="1"/>
</dbReference>
<comment type="caution">
    <text evidence="5">The sequence shown here is derived from an EMBL/GenBank/DDBJ whole genome shotgun (WGS) entry which is preliminary data.</text>
</comment>
<evidence type="ECO:0000313" key="5">
    <source>
        <dbReference type="EMBL" id="RGD68549.1"/>
    </source>
</evidence>
<accession>A0A3E3DHV3</accession>
<reference evidence="5 6" key="1">
    <citation type="submission" date="2018-08" db="EMBL/GenBank/DDBJ databases">
        <title>A genome reference for cultivated species of the human gut microbiota.</title>
        <authorList>
            <person name="Zou Y."/>
            <person name="Xue W."/>
            <person name="Luo G."/>
        </authorList>
    </citation>
    <scope>NUCLEOTIDE SEQUENCE [LARGE SCALE GENOMIC DNA]</scope>
    <source>
        <strain evidence="5 6">AF19-13AC</strain>
    </source>
</reference>
<name>A0A3E3DHV3_9FIRM</name>
<dbReference type="PANTHER" id="PTHR43133:SF51">
    <property type="entry name" value="RNA POLYMERASE SIGMA FACTOR"/>
    <property type="match status" value="1"/>
</dbReference>
<sequence length="282" mass="32159">MNEKEQMETQKLVRLAAEGDKGALEQLLTGVQDLVFNLSLRMLGTIHDAEDASQEILIRVMTNLASFRGESAFTTWVFRIAVNHLKNYRKSMFAQHPLSFEYYGEDIVSGKEKDIPDLTMGVDRNLLEQELKLSCTNVMLQCLDTDSRCIYILGTMFRVDSRLAAEILEISPEAYRQRLARIKKKMAGFLDEYCGLSGKGVCSCSKRISYAIATHRVNPEKPEYTSLEENTEFLQECKTAMEEIDDRSLVFSSLPAYRTTRAARQYLNEFLKSDCYSMISNA</sequence>
<evidence type="ECO:0000259" key="4">
    <source>
        <dbReference type="Pfam" id="PF04542"/>
    </source>
</evidence>
<evidence type="ECO:0000256" key="1">
    <source>
        <dbReference type="ARBA" id="ARBA00023015"/>
    </source>
</evidence>
<keyword evidence="2" id="KW-0731">Sigma factor</keyword>
<dbReference type="EMBL" id="QTJW01000016">
    <property type="protein sequence ID" value="RGD68549.1"/>
    <property type="molecule type" value="Genomic_DNA"/>
</dbReference>
<protein>
    <submittedName>
        <fullName evidence="5">RNA polymerase sigma factor</fullName>
    </submittedName>
</protein>
<evidence type="ECO:0000256" key="3">
    <source>
        <dbReference type="ARBA" id="ARBA00023163"/>
    </source>
</evidence>
<dbReference type="AlphaFoldDB" id="A0A3E3DHV3"/>
<dbReference type="GO" id="GO:0016987">
    <property type="term" value="F:sigma factor activity"/>
    <property type="evidence" value="ECO:0007669"/>
    <property type="project" value="UniProtKB-KW"/>
</dbReference>
<proteinExistence type="predicted"/>
<gene>
    <name evidence="5" type="ORF">DWX31_21980</name>
</gene>
<keyword evidence="3" id="KW-0804">Transcription</keyword>
<dbReference type="Proteomes" id="UP000261023">
    <property type="component" value="Unassembled WGS sequence"/>
</dbReference>
<feature type="domain" description="RNA polymerase sigma-70 region 2" evidence="4">
    <location>
        <begin position="31"/>
        <end position="90"/>
    </location>
</feature>
<dbReference type="Pfam" id="PF04542">
    <property type="entry name" value="Sigma70_r2"/>
    <property type="match status" value="1"/>
</dbReference>
<dbReference type="RefSeq" id="WP_025530519.1">
    <property type="nucleotide sequence ID" value="NZ_QTJW01000016.1"/>
</dbReference>